<reference evidence="1 2" key="1">
    <citation type="journal article" date="2021" name="BMC Biol.">
        <title>Horizontally acquired antibacterial genes associated with adaptive radiation of ladybird beetles.</title>
        <authorList>
            <person name="Li H.S."/>
            <person name="Tang X.F."/>
            <person name="Huang Y.H."/>
            <person name="Xu Z.Y."/>
            <person name="Chen M.L."/>
            <person name="Du X.Y."/>
            <person name="Qiu B.Y."/>
            <person name="Chen P.T."/>
            <person name="Zhang W."/>
            <person name="Slipinski A."/>
            <person name="Escalona H.E."/>
            <person name="Waterhouse R.M."/>
            <person name="Zwick A."/>
            <person name="Pang H."/>
        </authorList>
    </citation>
    <scope>NUCLEOTIDE SEQUENCE [LARGE SCALE GENOMIC DNA]</scope>
    <source>
        <strain evidence="1">SYSU2018</strain>
    </source>
</reference>
<evidence type="ECO:0000313" key="2">
    <source>
        <dbReference type="Proteomes" id="UP001516400"/>
    </source>
</evidence>
<dbReference type="Proteomes" id="UP001516400">
    <property type="component" value="Unassembled WGS sequence"/>
</dbReference>
<gene>
    <name evidence="1" type="ORF">HHI36_022944</name>
</gene>
<dbReference type="EMBL" id="JABFTP020000186">
    <property type="protein sequence ID" value="KAL3289527.1"/>
    <property type="molecule type" value="Genomic_DNA"/>
</dbReference>
<sequence length="94" mass="10519">MKNIPEINGDPEELIAEINERNSEVNNVMVYKLNESNSQSLNVRILHDKAEVVKILDIIDIKDVVIEKGLGIQDVPVGPDENTFEQSFGEVLTT</sequence>
<dbReference type="AlphaFoldDB" id="A0ABD2PFK2"/>
<accession>A0ABD2PFK2</accession>
<proteinExistence type="predicted"/>
<protein>
    <submittedName>
        <fullName evidence="1">Uncharacterized protein</fullName>
    </submittedName>
</protein>
<comment type="caution">
    <text evidence="1">The sequence shown here is derived from an EMBL/GenBank/DDBJ whole genome shotgun (WGS) entry which is preliminary data.</text>
</comment>
<keyword evidence="2" id="KW-1185">Reference proteome</keyword>
<evidence type="ECO:0000313" key="1">
    <source>
        <dbReference type="EMBL" id="KAL3289527.1"/>
    </source>
</evidence>
<organism evidence="1 2">
    <name type="scientific">Cryptolaemus montrouzieri</name>
    <dbReference type="NCBI Taxonomy" id="559131"/>
    <lineage>
        <taxon>Eukaryota</taxon>
        <taxon>Metazoa</taxon>
        <taxon>Ecdysozoa</taxon>
        <taxon>Arthropoda</taxon>
        <taxon>Hexapoda</taxon>
        <taxon>Insecta</taxon>
        <taxon>Pterygota</taxon>
        <taxon>Neoptera</taxon>
        <taxon>Endopterygota</taxon>
        <taxon>Coleoptera</taxon>
        <taxon>Polyphaga</taxon>
        <taxon>Cucujiformia</taxon>
        <taxon>Coccinelloidea</taxon>
        <taxon>Coccinellidae</taxon>
        <taxon>Scymninae</taxon>
        <taxon>Scymnini</taxon>
        <taxon>Cryptolaemus</taxon>
    </lineage>
</organism>
<name>A0ABD2PFK2_9CUCU</name>